<dbReference type="AlphaFoldDB" id="A0AB40C2W7"/>
<dbReference type="InterPro" id="IPR035994">
    <property type="entry name" value="Nucleoside_phosphorylase_sf"/>
</dbReference>
<dbReference type="PANTHER" id="PTHR21234:SF43">
    <property type="entry name" value="OS06G0112100 PROTEIN"/>
    <property type="match status" value="1"/>
</dbReference>
<proteinExistence type="predicted"/>
<dbReference type="RefSeq" id="XP_039134110.1">
    <property type="nucleotide sequence ID" value="XM_039278176.1"/>
</dbReference>
<evidence type="ECO:0000259" key="2">
    <source>
        <dbReference type="Pfam" id="PF01048"/>
    </source>
</evidence>
<feature type="chain" id="PRO_5044337843" evidence="1">
    <location>
        <begin position="27"/>
        <end position="331"/>
    </location>
</feature>
<dbReference type="GO" id="GO:0003824">
    <property type="term" value="F:catalytic activity"/>
    <property type="evidence" value="ECO:0007669"/>
    <property type="project" value="InterPro"/>
</dbReference>
<feature type="signal peptide" evidence="1">
    <location>
        <begin position="1"/>
        <end position="26"/>
    </location>
</feature>
<dbReference type="SUPFAM" id="SSF53167">
    <property type="entry name" value="Purine and uridine phosphorylases"/>
    <property type="match status" value="1"/>
</dbReference>
<keyword evidence="1" id="KW-0732">Signal</keyword>
<evidence type="ECO:0000313" key="4">
    <source>
        <dbReference type="RefSeq" id="XP_039134110.1"/>
    </source>
</evidence>
<dbReference type="Proteomes" id="UP001515500">
    <property type="component" value="Chromosome 11"/>
</dbReference>
<name>A0AB40C2W7_DIOCR</name>
<dbReference type="GO" id="GO:0009116">
    <property type="term" value="P:nucleoside metabolic process"/>
    <property type="evidence" value="ECO:0007669"/>
    <property type="project" value="InterPro"/>
</dbReference>
<keyword evidence="3" id="KW-1185">Reference proteome</keyword>
<dbReference type="CDD" id="cd09008">
    <property type="entry name" value="MTAN"/>
    <property type="match status" value="1"/>
</dbReference>
<dbReference type="PANTHER" id="PTHR21234">
    <property type="entry name" value="PURINE NUCLEOSIDE PHOSPHORYLASE"/>
    <property type="match status" value="1"/>
</dbReference>
<dbReference type="GeneID" id="120271495"/>
<sequence>MAEFTRRRWPAMFLLLQLLQWLPSSPLPVTHPLRTAVDLINESGPFLGLVMAFSDEANALRSSAAFVPRSDIPWLDLYGRRFHVGRIHGVNVIYVMSGQRRLNAGITVQILLDLFDVCGIVHYGIAGSANDSLSFGDVSVPKFIAYTGSWTWMKFGSLEEVTPELSFGSYSIPQKSENLLSKVKFKTEEFYSVSKVMEEVFWLQVDPKWFELAQQLEGLELQQCINETYCLPEAPKVVFGLKASTGDVFVDNAAYRKFLFMEFDVSTVDEESAAILMTAMSPGIPVMVFRGVSDLAGGEEAKWSSTSLNTLACENALRVALEFIAAIGKQS</sequence>
<protein>
    <submittedName>
        <fullName evidence="4">Bark storage protein A-like</fullName>
    </submittedName>
</protein>
<dbReference type="InterPro" id="IPR000845">
    <property type="entry name" value="Nucleoside_phosphorylase_d"/>
</dbReference>
<dbReference type="Pfam" id="PF01048">
    <property type="entry name" value="PNP_UDP_1"/>
    <property type="match status" value="1"/>
</dbReference>
<feature type="domain" description="Nucleoside phosphorylase" evidence="2">
    <location>
        <begin position="48"/>
        <end position="324"/>
    </location>
</feature>
<evidence type="ECO:0000256" key="1">
    <source>
        <dbReference type="SAM" id="SignalP"/>
    </source>
</evidence>
<accession>A0AB40C2W7</accession>
<evidence type="ECO:0000313" key="3">
    <source>
        <dbReference type="Proteomes" id="UP001515500"/>
    </source>
</evidence>
<organism evidence="3 4">
    <name type="scientific">Dioscorea cayennensis subsp. rotundata</name>
    <name type="common">White Guinea yam</name>
    <name type="synonym">Dioscorea rotundata</name>
    <dbReference type="NCBI Taxonomy" id="55577"/>
    <lineage>
        <taxon>Eukaryota</taxon>
        <taxon>Viridiplantae</taxon>
        <taxon>Streptophyta</taxon>
        <taxon>Embryophyta</taxon>
        <taxon>Tracheophyta</taxon>
        <taxon>Spermatophyta</taxon>
        <taxon>Magnoliopsida</taxon>
        <taxon>Liliopsida</taxon>
        <taxon>Dioscoreales</taxon>
        <taxon>Dioscoreaceae</taxon>
        <taxon>Dioscorea</taxon>
    </lineage>
</organism>
<reference evidence="4" key="1">
    <citation type="submission" date="2025-08" db="UniProtKB">
        <authorList>
            <consortium name="RefSeq"/>
        </authorList>
    </citation>
    <scope>IDENTIFICATION</scope>
</reference>
<dbReference type="Gene3D" id="3.40.50.1580">
    <property type="entry name" value="Nucleoside phosphorylase domain"/>
    <property type="match status" value="1"/>
</dbReference>
<gene>
    <name evidence="4" type="primary">LOC120271495</name>
</gene>